<accession>A0AAW0RNV3</accession>
<dbReference type="Proteomes" id="UP001397290">
    <property type="component" value="Unassembled WGS sequence"/>
</dbReference>
<evidence type="ECO:0000256" key="6">
    <source>
        <dbReference type="ARBA" id="ARBA00023136"/>
    </source>
</evidence>
<dbReference type="GO" id="GO:0005739">
    <property type="term" value="C:mitochondrion"/>
    <property type="evidence" value="ECO:0007669"/>
    <property type="project" value="UniProtKB-SubCell"/>
</dbReference>
<comment type="subcellular location">
    <subcellularLocation>
        <location evidence="2">Endoplasmic reticulum</location>
    </subcellularLocation>
    <subcellularLocation>
        <location evidence="3">Membrane</location>
    </subcellularLocation>
    <subcellularLocation>
        <location evidence="1">Mitochondrion</location>
    </subcellularLocation>
</comment>
<dbReference type="GO" id="GO:0016020">
    <property type="term" value="C:membrane"/>
    <property type="evidence" value="ECO:0007669"/>
    <property type="project" value="UniProtKB-SubCell"/>
</dbReference>
<evidence type="ECO:0000256" key="4">
    <source>
        <dbReference type="ARBA" id="ARBA00022824"/>
    </source>
</evidence>
<keyword evidence="4" id="KW-0256">Endoplasmic reticulum</keyword>
<proteinExistence type="predicted"/>
<feature type="compositionally biased region" description="Polar residues" evidence="7">
    <location>
        <begin position="1"/>
        <end position="11"/>
    </location>
</feature>
<organism evidence="8 9">
    <name type="scientific">Beauveria asiatica</name>
    <dbReference type="NCBI Taxonomy" id="1069075"/>
    <lineage>
        <taxon>Eukaryota</taxon>
        <taxon>Fungi</taxon>
        <taxon>Dikarya</taxon>
        <taxon>Ascomycota</taxon>
        <taxon>Pezizomycotina</taxon>
        <taxon>Sordariomycetes</taxon>
        <taxon>Hypocreomycetidae</taxon>
        <taxon>Hypocreales</taxon>
        <taxon>Cordycipitaceae</taxon>
        <taxon>Beauveria</taxon>
    </lineage>
</organism>
<evidence type="ECO:0000256" key="1">
    <source>
        <dbReference type="ARBA" id="ARBA00004173"/>
    </source>
</evidence>
<comment type="caution">
    <text evidence="8">The sequence shown here is derived from an EMBL/GenBank/DDBJ whole genome shotgun (WGS) entry which is preliminary data.</text>
</comment>
<feature type="compositionally biased region" description="Low complexity" evidence="7">
    <location>
        <begin position="464"/>
        <end position="477"/>
    </location>
</feature>
<evidence type="ECO:0000256" key="7">
    <source>
        <dbReference type="SAM" id="MobiDB-lite"/>
    </source>
</evidence>
<name>A0AAW0RNV3_9HYPO</name>
<reference evidence="8 9" key="1">
    <citation type="submission" date="2020-02" db="EMBL/GenBank/DDBJ databases">
        <title>Comparative genomics of the hypocrealean fungal genus Beauvera.</title>
        <authorList>
            <person name="Showalter D.N."/>
            <person name="Bushley K.E."/>
            <person name="Rehner S.A."/>
        </authorList>
    </citation>
    <scope>NUCLEOTIDE SEQUENCE [LARGE SCALE GENOMIC DNA]</scope>
    <source>
        <strain evidence="8 9">ARSEF4384</strain>
    </source>
</reference>
<dbReference type="EMBL" id="JAAHCF010000484">
    <property type="protein sequence ID" value="KAK8143629.1"/>
    <property type="molecule type" value="Genomic_DNA"/>
</dbReference>
<dbReference type="PANTHER" id="PTHR48182">
    <property type="entry name" value="PROTEIN SERAC1"/>
    <property type="match status" value="1"/>
</dbReference>
<dbReference type="Gene3D" id="3.40.50.1820">
    <property type="entry name" value="alpha/beta hydrolase"/>
    <property type="match status" value="1"/>
</dbReference>
<evidence type="ECO:0008006" key="10">
    <source>
        <dbReference type="Google" id="ProtNLM"/>
    </source>
</evidence>
<feature type="compositionally biased region" description="Low complexity" evidence="7">
    <location>
        <begin position="333"/>
        <end position="346"/>
    </location>
</feature>
<protein>
    <recommendedName>
        <fullName evidence="10">LipA and NB-ARC domain protein</fullName>
    </recommendedName>
</protein>
<evidence type="ECO:0000256" key="5">
    <source>
        <dbReference type="ARBA" id="ARBA00023128"/>
    </source>
</evidence>
<feature type="region of interest" description="Disordered" evidence="7">
    <location>
        <begin position="333"/>
        <end position="362"/>
    </location>
</feature>
<evidence type="ECO:0000256" key="2">
    <source>
        <dbReference type="ARBA" id="ARBA00004240"/>
    </source>
</evidence>
<gene>
    <name evidence="8" type="ORF">G3M48_006948</name>
</gene>
<dbReference type="SUPFAM" id="SSF53474">
    <property type="entry name" value="alpha/beta-Hydrolases"/>
    <property type="match status" value="1"/>
</dbReference>
<feature type="region of interest" description="Disordered" evidence="7">
    <location>
        <begin position="1"/>
        <end position="20"/>
    </location>
</feature>
<sequence>MSVTPDVSTLKASPVKTPTMPMQNRNIARYETTAVYTHPDAEVDIVLVHGLNGRPDHTWTSPDGTFWPTDLLPSALRGAPANILVYGYNADVYSRHNSRSASDNFIHQHAQTLVTSLTLFRRGEGRARRPLVWVAHSLGGILVKRALLYSGDLRAAHHDDYRSVFVSTYGIVFLGTPHAGAGAAAWGCALQAMSDAVLPRKLFESESVLLKTLKKDNETLANINNHFLDIYQRFRIHMAHENHKTDVKGTKMVIVDANSASPQLPGVTYYGVEATHSEMCKFASASAPGFCALSTDVRQWVLDAPALIARRWAAEDYERAARVRSEITERGVVVSSPSASRPPQQQQHKKHDAVPCAPPSPAPPYSVAVAGPPPPAYEQVPALQPPPQYAPAPMPAAAAPSVCCCCCHGLSLSSSSSSSSSSDQGFPDERVAAVVKGITAAASLGCFVAEAVVVGVADLAAATVRGSPSLSRRSTASSDEDRHGDSLLPRFA</sequence>
<dbReference type="PANTHER" id="PTHR48182:SF2">
    <property type="entry name" value="PROTEIN SERAC1"/>
    <property type="match status" value="1"/>
</dbReference>
<dbReference type="GO" id="GO:0005783">
    <property type="term" value="C:endoplasmic reticulum"/>
    <property type="evidence" value="ECO:0007669"/>
    <property type="project" value="UniProtKB-SubCell"/>
</dbReference>
<dbReference type="InterPro" id="IPR052374">
    <property type="entry name" value="SERAC1"/>
</dbReference>
<dbReference type="InterPro" id="IPR029058">
    <property type="entry name" value="AB_hydrolase_fold"/>
</dbReference>
<keyword evidence="6" id="KW-0472">Membrane</keyword>
<evidence type="ECO:0000313" key="9">
    <source>
        <dbReference type="Proteomes" id="UP001397290"/>
    </source>
</evidence>
<evidence type="ECO:0000313" key="8">
    <source>
        <dbReference type="EMBL" id="KAK8143629.1"/>
    </source>
</evidence>
<evidence type="ECO:0000256" key="3">
    <source>
        <dbReference type="ARBA" id="ARBA00004370"/>
    </source>
</evidence>
<keyword evidence="9" id="KW-1185">Reference proteome</keyword>
<dbReference type="AlphaFoldDB" id="A0AAW0RNV3"/>
<feature type="region of interest" description="Disordered" evidence="7">
    <location>
        <begin position="464"/>
        <end position="492"/>
    </location>
</feature>
<keyword evidence="5" id="KW-0496">Mitochondrion</keyword>